<evidence type="ECO:0000313" key="3">
    <source>
        <dbReference type="Proteomes" id="UP000188354"/>
    </source>
</evidence>
<evidence type="ECO:0000313" key="2">
    <source>
        <dbReference type="EMBL" id="OIW20107.1"/>
    </source>
</evidence>
<dbReference type="PANTHER" id="PTHR33871">
    <property type="entry name" value="OS05G0503100 PROTEIN-RELATED"/>
    <property type="match status" value="1"/>
</dbReference>
<dbReference type="PANTHER" id="PTHR33871:SF18">
    <property type="entry name" value="F24J8.12 PROTEIN"/>
    <property type="match status" value="1"/>
</dbReference>
<dbReference type="Gramene" id="OIW20107">
    <property type="protein sequence ID" value="OIW20107"/>
    <property type="gene ID" value="TanjilG_01880"/>
</dbReference>
<evidence type="ECO:0000256" key="1">
    <source>
        <dbReference type="SAM" id="MobiDB-lite"/>
    </source>
</evidence>
<dbReference type="EMBL" id="MLAU01005759">
    <property type="protein sequence ID" value="OIW20107.1"/>
    <property type="molecule type" value="Genomic_DNA"/>
</dbReference>
<feature type="region of interest" description="Disordered" evidence="1">
    <location>
        <begin position="91"/>
        <end position="218"/>
    </location>
</feature>
<protein>
    <submittedName>
        <fullName evidence="2">Uncharacterized protein</fullName>
    </submittedName>
</protein>
<gene>
    <name evidence="2" type="ORF">TanjilG_01880</name>
</gene>
<sequence>MGCCTSKPENHSLENHFHNKLVISPTSSSNCSSFTCTNKSNSIASSSSLSSASSSLTYKDRPFSNEFLWSCYKENPHINGINSLKDATYSFSKPKAPSQAKPSLESMKQSLPQKKRVRSNSPVNQTRQKSFRKEVPDHQSHNYSSYNALASGMLRSPSPTRRLNGSKSLPNPMNGSKNNATHSHYVSSSTRKVIIKPTSTPNNSSRRVVHSGLRHREKCSHRNNVSNKIDETMVEEVMCNMDIDNSGLVEDIDNPLVSFDCFIFL</sequence>
<keyword evidence="3" id="KW-1185">Reference proteome</keyword>
<dbReference type="AlphaFoldDB" id="A0A394DHU2"/>
<dbReference type="Proteomes" id="UP000188354">
    <property type="component" value="Unassembled WGS sequence"/>
</dbReference>
<reference evidence="2 3" key="1">
    <citation type="journal article" date="2017" name="Plant Biotechnol. J.">
        <title>A comprehensive draft genome sequence for lupin (Lupinus angustifolius), an emerging health food: insights into plant-microbe interactions and legume evolution.</title>
        <authorList>
            <person name="Hane J.K."/>
            <person name="Ming Y."/>
            <person name="Kamphuis L.G."/>
            <person name="Nelson M.N."/>
            <person name="Garg G."/>
            <person name="Atkins C.A."/>
            <person name="Bayer P.E."/>
            <person name="Bravo A."/>
            <person name="Bringans S."/>
            <person name="Cannon S."/>
            <person name="Edwards D."/>
            <person name="Foley R."/>
            <person name="Gao L.L."/>
            <person name="Harrison M.J."/>
            <person name="Huang W."/>
            <person name="Hurgobin B."/>
            <person name="Li S."/>
            <person name="Liu C.W."/>
            <person name="McGrath A."/>
            <person name="Morahan G."/>
            <person name="Murray J."/>
            <person name="Weller J."/>
            <person name="Jian J."/>
            <person name="Singh K.B."/>
        </authorList>
    </citation>
    <scope>NUCLEOTIDE SEQUENCE [LARGE SCALE GENOMIC DNA]</scope>
    <source>
        <strain evidence="3">cv. Tanjil</strain>
        <tissue evidence="2">Whole plant</tissue>
    </source>
</reference>
<feature type="compositionally biased region" description="Basic residues" evidence="1">
    <location>
        <begin position="207"/>
        <end position="218"/>
    </location>
</feature>
<feature type="compositionally biased region" description="Polar residues" evidence="1">
    <location>
        <begin position="119"/>
        <end position="128"/>
    </location>
</feature>
<feature type="compositionally biased region" description="Basic and acidic residues" evidence="1">
    <location>
        <begin position="131"/>
        <end position="140"/>
    </location>
</feature>
<comment type="caution">
    <text evidence="2">The sequence shown here is derived from an EMBL/GenBank/DDBJ whole genome shotgun (WGS) entry which is preliminary data.</text>
</comment>
<feature type="compositionally biased region" description="Polar residues" evidence="1">
    <location>
        <begin position="157"/>
        <end position="206"/>
    </location>
</feature>
<proteinExistence type="predicted"/>
<organism evidence="2 3">
    <name type="scientific">Lupinus angustifolius</name>
    <name type="common">Narrow-leaved blue lupine</name>
    <dbReference type="NCBI Taxonomy" id="3871"/>
    <lineage>
        <taxon>Eukaryota</taxon>
        <taxon>Viridiplantae</taxon>
        <taxon>Streptophyta</taxon>
        <taxon>Embryophyta</taxon>
        <taxon>Tracheophyta</taxon>
        <taxon>Spermatophyta</taxon>
        <taxon>Magnoliopsida</taxon>
        <taxon>eudicotyledons</taxon>
        <taxon>Gunneridae</taxon>
        <taxon>Pentapetalae</taxon>
        <taxon>rosids</taxon>
        <taxon>fabids</taxon>
        <taxon>Fabales</taxon>
        <taxon>Fabaceae</taxon>
        <taxon>Papilionoideae</taxon>
        <taxon>50 kb inversion clade</taxon>
        <taxon>genistoids sensu lato</taxon>
        <taxon>core genistoids</taxon>
        <taxon>Genisteae</taxon>
        <taxon>Lupinus</taxon>
    </lineage>
</organism>
<accession>A0A394DHU2</accession>
<name>A0A394DHU2_LUPAN</name>